<keyword evidence="6" id="KW-1185">Reference proteome</keyword>
<protein>
    <submittedName>
        <fullName evidence="5">SMP-30/gluconolactonase/LRE family protein</fullName>
    </submittedName>
</protein>
<feature type="domain" description="SMP-30/Gluconolactonase/LRE-like region" evidence="4">
    <location>
        <begin position="2"/>
        <end position="54"/>
    </location>
</feature>
<organism evidence="5 6">
    <name type="scientific">Blastococcus deserti</name>
    <dbReference type="NCBI Taxonomy" id="2259033"/>
    <lineage>
        <taxon>Bacteria</taxon>
        <taxon>Bacillati</taxon>
        <taxon>Actinomycetota</taxon>
        <taxon>Actinomycetes</taxon>
        <taxon>Geodermatophilales</taxon>
        <taxon>Geodermatophilaceae</taxon>
        <taxon>Blastococcus</taxon>
    </lineage>
</organism>
<feature type="region of interest" description="Disordered" evidence="3">
    <location>
        <begin position="66"/>
        <end position="95"/>
    </location>
</feature>
<evidence type="ECO:0000256" key="3">
    <source>
        <dbReference type="SAM" id="MobiDB-lite"/>
    </source>
</evidence>
<comment type="caution">
    <text evidence="5">The sequence shown here is derived from an EMBL/GenBank/DDBJ whole genome shotgun (WGS) entry which is preliminary data.</text>
</comment>
<evidence type="ECO:0000313" key="6">
    <source>
        <dbReference type="Proteomes" id="UP001597402"/>
    </source>
</evidence>
<dbReference type="Proteomes" id="UP001597402">
    <property type="component" value="Unassembled WGS sequence"/>
</dbReference>
<evidence type="ECO:0000256" key="1">
    <source>
        <dbReference type="ARBA" id="ARBA00008853"/>
    </source>
</evidence>
<gene>
    <name evidence="5" type="ORF">ACFSHS_20800</name>
</gene>
<evidence type="ECO:0000259" key="4">
    <source>
        <dbReference type="Pfam" id="PF08450"/>
    </source>
</evidence>
<dbReference type="Gene3D" id="2.120.10.30">
    <property type="entry name" value="TolB, C-terminal domain"/>
    <property type="match status" value="1"/>
</dbReference>
<sequence length="95" mass="10157">MKADSEGNLYVTGPGGVWVLDPSGKHLGTLEVPEVVANLNWGGPGWSTLFLTASTSLYRVRTNAVGAPVPNMRRGRSRPADPPRTRTAAGREPYP</sequence>
<dbReference type="InterPro" id="IPR051262">
    <property type="entry name" value="SMP-30/CGR1_Lactonase"/>
</dbReference>
<dbReference type="RefSeq" id="WP_376880346.1">
    <property type="nucleotide sequence ID" value="NZ_JBHUHP010000030.1"/>
</dbReference>
<accession>A0ABW4XEX1</accession>
<reference evidence="6" key="1">
    <citation type="journal article" date="2019" name="Int. J. Syst. Evol. Microbiol.">
        <title>The Global Catalogue of Microorganisms (GCM) 10K type strain sequencing project: providing services to taxonomists for standard genome sequencing and annotation.</title>
        <authorList>
            <consortium name="The Broad Institute Genomics Platform"/>
            <consortium name="The Broad Institute Genome Sequencing Center for Infectious Disease"/>
            <person name="Wu L."/>
            <person name="Ma J."/>
        </authorList>
    </citation>
    <scope>NUCLEOTIDE SEQUENCE [LARGE SCALE GENOMIC DNA]</scope>
    <source>
        <strain evidence="6">JCM 3338</strain>
    </source>
</reference>
<dbReference type="SUPFAM" id="SSF63829">
    <property type="entry name" value="Calcium-dependent phosphotriesterase"/>
    <property type="match status" value="1"/>
</dbReference>
<dbReference type="InterPro" id="IPR011042">
    <property type="entry name" value="6-blade_b-propeller_TolB-like"/>
</dbReference>
<evidence type="ECO:0000313" key="5">
    <source>
        <dbReference type="EMBL" id="MFD2094012.1"/>
    </source>
</evidence>
<dbReference type="PANTHER" id="PTHR47572:SF4">
    <property type="entry name" value="LACTONASE DRP35"/>
    <property type="match status" value="1"/>
</dbReference>
<proteinExistence type="inferred from homology"/>
<dbReference type="InterPro" id="IPR013658">
    <property type="entry name" value="SGL"/>
</dbReference>
<dbReference type="EMBL" id="JBHUHP010000030">
    <property type="protein sequence ID" value="MFD2094012.1"/>
    <property type="molecule type" value="Genomic_DNA"/>
</dbReference>
<dbReference type="Pfam" id="PF08450">
    <property type="entry name" value="SGL"/>
    <property type="match status" value="1"/>
</dbReference>
<dbReference type="PANTHER" id="PTHR47572">
    <property type="entry name" value="LIPOPROTEIN-RELATED"/>
    <property type="match status" value="1"/>
</dbReference>
<name>A0ABW4XEX1_9ACTN</name>
<keyword evidence="2" id="KW-0378">Hydrolase</keyword>
<comment type="similarity">
    <text evidence="1">Belongs to the SMP-30/CGR1 family.</text>
</comment>
<evidence type="ECO:0000256" key="2">
    <source>
        <dbReference type="ARBA" id="ARBA00022801"/>
    </source>
</evidence>